<dbReference type="SUPFAM" id="SSF49464">
    <property type="entry name" value="Carboxypeptidase regulatory domain-like"/>
    <property type="match status" value="1"/>
</dbReference>
<sequence>MNTPVMRVPKERKAMAAMTLILMSITCSAQKALQGTYAEQGVPIDAYSYYTFHGQGGFEYHAGGDLGDDFFGRGTYRISHDTLFLEYSVDSAIPLPYHKATFWTDLTDSITLEVRVKDLEGSPIAHANVYSREHSAIGKVVDGDGFGRFRLKRIETDYDITVSFIGFVPHTIKIPGFRSYRLDVFLSETGKGVPIYKHSDTLRIVEFTDAYLVLRGGDDSDSRWVKVDGGE</sequence>
<dbReference type="Proteomes" id="UP001206312">
    <property type="component" value="Unassembled WGS sequence"/>
</dbReference>
<dbReference type="InterPro" id="IPR008969">
    <property type="entry name" value="CarboxyPept-like_regulatory"/>
</dbReference>
<accession>A0ABT1AWT5</accession>
<gene>
    <name evidence="2" type="ORF">NG653_04760</name>
</gene>
<evidence type="ECO:0000313" key="2">
    <source>
        <dbReference type="EMBL" id="MCO5724154.1"/>
    </source>
</evidence>
<feature type="chain" id="PRO_5046428025" evidence="1">
    <location>
        <begin position="30"/>
        <end position="231"/>
    </location>
</feature>
<comment type="caution">
    <text evidence="2">The sequence shown here is derived from an EMBL/GenBank/DDBJ whole genome shotgun (WGS) entry which is preliminary data.</text>
</comment>
<organism evidence="2 3">
    <name type="scientific">Robiginitalea marina</name>
    <dbReference type="NCBI Taxonomy" id="2954105"/>
    <lineage>
        <taxon>Bacteria</taxon>
        <taxon>Pseudomonadati</taxon>
        <taxon>Bacteroidota</taxon>
        <taxon>Flavobacteriia</taxon>
        <taxon>Flavobacteriales</taxon>
        <taxon>Flavobacteriaceae</taxon>
        <taxon>Robiginitalea</taxon>
    </lineage>
</organism>
<dbReference type="RefSeq" id="WP_252740536.1">
    <property type="nucleotide sequence ID" value="NZ_JAMXIB010000003.1"/>
</dbReference>
<reference evidence="2 3" key="1">
    <citation type="submission" date="2022-06" db="EMBL/GenBank/DDBJ databases">
        <authorList>
            <person name="Xuan X."/>
        </authorList>
    </citation>
    <scope>NUCLEOTIDE SEQUENCE [LARGE SCALE GENOMIC DNA]</scope>
    <source>
        <strain evidence="2 3">2V75</strain>
    </source>
</reference>
<feature type="signal peptide" evidence="1">
    <location>
        <begin position="1"/>
        <end position="29"/>
    </location>
</feature>
<keyword evidence="3" id="KW-1185">Reference proteome</keyword>
<keyword evidence="1" id="KW-0732">Signal</keyword>
<dbReference type="EMBL" id="JAMXIB010000003">
    <property type="protein sequence ID" value="MCO5724154.1"/>
    <property type="molecule type" value="Genomic_DNA"/>
</dbReference>
<evidence type="ECO:0000313" key="3">
    <source>
        <dbReference type="Proteomes" id="UP001206312"/>
    </source>
</evidence>
<name>A0ABT1AWT5_9FLAO</name>
<proteinExistence type="predicted"/>
<evidence type="ECO:0000256" key="1">
    <source>
        <dbReference type="SAM" id="SignalP"/>
    </source>
</evidence>
<protein>
    <submittedName>
        <fullName evidence="2">Carboxypeptidase-like regulatory domain-containing protein</fullName>
    </submittedName>
</protein>